<name>A0A4Y7SRT3_COPMI</name>
<dbReference type="AlphaFoldDB" id="A0A4Y7SRT3"/>
<feature type="compositionally biased region" description="Acidic residues" evidence="1">
    <location>
        <begin position="159"/>
        <end position="170"/>
    </location>
</feature>
<dbReference type="EMBL" id="QPFP01000066">
    <property type="protein sequence ID" value="TEB24502.1"/>
    <property type="molecule type" value="Genomic_DNA"/>
</dbReference>
<feature type="compositionally biased region" description="Polar residues" evidence="1">
    <location>
        <begin position="1"/>
        <end position="11"/>
    </location>
</feature>
<feature type="compositionally biased region" description="Basic and acidic residues" evidence="1">
    <location>
        <begin position="125"/>
        <end position="143"/>
    </location>
</feature>
<comment type="caution">
    <text evidence="2">The sequence shown here is derived from an EMBL/GenBank/DDBJ whole genome shotgun (WGS) entry which is preliminary data.</text>
</comment>
<protein>
    <submittedName>
        <fullName evidence="2">Uncharacterized protein</fullName>
    </submittedName>
</protein>
<gene>
    <name evidence="2" type="ORF">FA13DRAFT_1777865</name>
</gene>
<evidence type="ECO:0000256" key="1">
    <source>
        <dbReference type="SAM" id="MobiDB-lite"/>
    </source>
</evidence>
<keyword evidence="3" id="KW-1185">Reference proteome</keyword>
<accession>A0A4Y7SRT3</accession>
<evidence type="ECO:0000313" key="3">
    <source>
        <dbReference type="Proteomes" id="UP000298030"/>
    </source>
</evidence>
<sequence length="603" mass="66965">MNPANPATNLNMPIEKIDTQATAPTASDSNSHTPAVDHGTKRPANATDDKANTQTGQKGVSDDAGQNPHGGKVHDIKDTPQARRIFDRNPIGWPDKTLLEGAQAAKGEGSPSPSRKARRKAAKKKKEEEDAKKAEEKMCRSEEPTSVTTKVNTTHNSDDGDEDEEMFDEESYNNREEYFGNLARPSKSGDISETESEATFFRPAKVLPRVTPSLRSDTNLTPENMPKIDIPFGIIKAGTRDSDLELFDHDLDSPSYTIYKMACHPGKNAVTRMNNLSAEVYGVLEHDRAIIAEVRPDRKKMVQELGPVKGTLPLFHMVLGITKLEKAKGLTRPVVNTAVRSLVNKPNPWEPTHFAAYLSGIGHIPATETYRLCIENTIWDEFKSHPAILTCLDKNHKGLGINKNDYTRDEAAHLLTKNLETKNPANTYQGELDWILTIRKIKIEVKFVGTINAKPPHFHLCGICHAIDHTGEYCPFPTLDGWHKIATANGGDTPDADDREPKGTDQTAWHTEVAIQHITNRTCPGTGPMLNYEEIRSRNEGQGNSEQTRKGVTLPMVRVAIRVSLSQERLRVTTNDFTSRGYMRKNLAYGRTHDPQAHPVTTD</sequence>
<dbReference type="Proteomes" id="UP000298030">
    <property type="component" value="Unassembled WGS sequence"/>
</dbReference>
<evidence type="ECO:0000313" key="2">
    <source>
        <dbReference type="EMBL" id="TEB24502.1"/>
    </source>
</evidence>
<feature type="compositionally biased region" description="Basic and acidic residues" evidence="1">
    <location>
        <begin position="72"/>
        <end position="87"/>
    </location>
</feature>
<feature type="compositionally biased region" description="Polar residues" evidence="1">
    <location>
        <begin position="19"/>
        <end position="33"/>
    </location>
</feature>
<proteinExistence type="predicted"/>
<reference evidence="2 3" key="1">
    <citation type="journal article" date="2019" name="Nat. Ecol. Evol.">
        <title>Megaphylogeny resolves global patterns of mushroom evolution.</title>
        <authorList>
            <person name="Varga T."/>
            <person name="Krizsan K."/>
            <person name="Foldi C."/>
            <person name="Dima B."/>
            <person name="Sanchez-Garcia M."/>
            <person name="Sanchez-Ramirez S."/>
            <person name="Szollosi G.J."/>
            <person name="Szarkandi J.G."/>
            <person name="Papp V."/>
            <person name="Albert L."/>
            <person name="Andreopoulos W."/>
            <person name="Angelini C."/>
            <person name="Antonin V."/>
            <person name="Barry K.W."/>
            <person name="Bougher N.L."/>
            <person name="Buchanan P."/>
            <person name="Buyck B."/>
            <person name="Bense V."/>
            <person name="Catcheside P."/>
            <person name="Chovatia M."/>
            <person name="Cooper J."/>
            <person name="Damon W."/>
            <person name="Desjardin D."/>
            <person name="Finy P."/>
            <person name="Geml J."/>
            <person name="Haridas S."/>
            <person name="Hughes K."/>
            <person name="Justo A."/>
            <person name="Karasinski D."/>
            <person name="Kautmanova I."/>
            <person name="Kiss B."/>
            <person name="Kocsube S."/>
            <person name="Kotiranta H."/>
            <person name="LaButti K.M."/>
            <person name="Lechner B.E."/>
            <person name="Liimatainen K."/>
            <person name="Lipzen A."/>
            <person name="Lukacs Z."/>
            <person name="Mihaltcheva S."/>
            <person name="Morgado L.N."/>
            <person name="Niskanen T."/>
            <person name="Noordeloos M.E."/>
            <person name="Ohm R.A."/>
            <person name="Ortiz-Santana B."/>
            <person name="Ovrebo C."/>
            <person name="Racz N."/>
            <person name="Riley R."/>
            <person name="Savchenko A."/>
            <person name="Shiryaev A."/>
            <person name="Soop K."/>
            <person name="Spirin V."/>
            <person name="Szebenyi C."/>
            <person name="Tomsovsky M."/>
            <person name="Tulloss R.E."/>
            <person name="Uehling J."/>
            <person name="Grigoriev I.V."/>
            <person name="Vagvolgyi C."/>
            <person name="Papp T."/>
            <person name="Martin F.M."/>
            <person name="Miettinen O."/>
            <person name="Hibbett D.S."/>
            <person name="Nagy L.G."/>
        </authorList>
    </citation>
    <scope>NUCLEOTIDE SEQUENCE [LARGE SCALE GENOMIC DNA]</scope>
    <source>
        <strain evidence="2 3">FP101781</strain>
    </source>
</reference>
<feature type="compositionally biased region" description="Polar residues" evidence="1">
    <location>
        <begin position="144"/>
        <end position="155"/>
    </location>
</feature>
<feature type="region of interest" description="Disordered" evidence="1">
    <location>
        <begin position="1"/>
        <end position="170"/>
    </location>
</feature>
<organism evidence="2 3">
    <name type="scientific">Coprinellus micaceus</name>
    <name type="common">Glistening ink-cap mushroom</name>
    <name type="synonym">Coprinus micaceus</name>
    <dbReference type="NCBI Taxonomy" id="71717"/>
    <lineage>
        <taxon>Eukaryota</taxon>
        <taxon>Fungi</taxon>
        <taxon>Dikarya</taxon>
        <taxon>Basidiomycota</taxon>
        <taxon>Agaricomycotina</taxon>
        <taxon>Agaricomycetes</taxon>
        <taxon>Agaricomycetidae</taxon>
        <taxon>Agaricales</taxon>
        <taxon>Agaricineae</taxon>
        <taxon>Psathyrellaceae</taxon>
        <taxon>Coprinellus</taxon>
    </lineage>
</organism>
<feature type="compositionally biased region" description="Basic residues" evidence="1">
    <location>
        <begin position="115"/>
        <end position="124"/>
    </location>
</feature>